<dbReference type="InterPro" id="IPR001173">
    <property type="entry name" value="Glyco_trans_2-like"/>
</dbReference>
<keyword evidence="2 6" id="KW-0808">Transferase</keyword>
<reference evidence="6 7" key="1">
    <citation type="submission" date="2019-03" db="EMBL/GenBank/DDBJ databases">
        <title>Genomics of glacier-inhabiting Cryobacterium strains.</title>
        <authorList>
            <person name="Liu Q."/>
            <person name="Xin Y.-H."/>
        </authorList>
    </citation>
    <scope>NUCLEOTIDE SEQUENCE [LARGE SCALE GENOMIC DNA]</scope>
    <source>
        <strain evidence="6 7">Sr36</strain>
    </source>
</reference>
<keyword evidence="7" id="KW-1185">Reference proteome</keyword>
<evidence type="ECO:0000259" key="5">
    <source>
        <dbReference type="Pfam" id="PF00535"/>
    </source>
</evidence>
<evidence type="ECO:0000313" key="7">
    <source>
        <dbReference type="Proteomes" id="UP000298154"/>
    </source>
</evidence>
<dbReference type="CDD" id="cd06533">
    <property type="entry name" value="Glyco_transf_WecG_TagA"/>
    <property type="match status" value="1"/>
</dbReference>
<sequence>MRPARQTPMELQMTVNGSRIVLGGSVVDLMEMQDALERISNHLTNRAEAPLAVASINLDHVHHFGTGAHLAGILDRVPPKSCSAPVEWLKLIDGAPLAAHARRLTGHPWPRIAGSDLIGPILERAGHLGVRVGFLGGMEETHQRLRSEFARSQPTLRVAGYWAPSREVISDPVRSAALAAEIKSADVDLLVVGLGKPRQELWIAEHGPQTGATVLLAFGAVVDFLAGRVRRAPRWVVNRGLEWAWRLAIEPTRLASRYLVDGPAAYLLVRRTSKSDAVYSRVKLPSRIGPHPSLVTTPPWNLEPGSRHGAIIIPAHNEAGVIERTLGSLAGLAAEGQVEVIVVCNGCTDSTAALSRRFAGVVVLEIDDASKPGAMNVGDDAAHSWPRLYLDADIEITPGAVLDVFEAVRSPSILAARPAFSYDTTGASLPVRCYYRARVRIPDTSAVLWGAGGYALSAAGHDRFGRFPELTADDAFVDSVFTESEKRTLSSVPTVVRTPRHAAGLLAVLTRQRRGVVELDTAGSTQERVLAILASVRGPAEAVDACWYGALTLAARLNHTWTARTSLPLWERDDSSRSKQRGTIPSAPAVVVPAVVVAAVVVPAVVVPAVVVPAVVVPAVVVPAVVVPAVVVPAAAAKAVIAAATTPPSGASPIPPVSANLEHQIK</sequence>
<gene>
    <name evidence="6" type="ORF">E3T47_06360</name>
</gene>
<dbReference type="PANTHER" id="PTHR34136:SF1">
    <property type="entry name" value="UDP-N-ACETYL-D-MANNOSAMINURONIC ACID TRANSFERASE"/>
    <property type="match status" value="1"/>
</dbReference>
<dbReference type="AlphaFoldDB" id="A0A4R9ANY5"/>
<dbReference type="NCBIfam" id="TIGR00696">
    <property type="entry name" value="wecG_tagA_cpsF"/>
    <property type="match status" value="1"/>
</dbReference>
<comment type="caution">
    <text evidence="6">The sequence shown here is derived from an EMBL/GenBank/DDBJ whole genome shotgun (WGS) entry which is preliminary data.</text>
</comment>
<name>A0A4R9ANY5_9MICO</name>
<keyword evidence="4" id="KW-0472">Membrane</keyword>
<feature type="transmembrane region" description="Helical" evidence="4">
    <location>
        <begin position="587"/>
        <end position="610"/>
    </location>
</feature>
<dbReference type="SUPFAM" id="SSF53448">
    <property type="entry name" value="Nucleotide-diphospho-sugar transferases"/>
    <property type="match status" value="1"/>
</dbReference>
<dbReference type="Gene3D" id="3.90.550.10">
    <property type="entry name" value="Spore Coat Polysaccharide Biosynthesis Protein SpsA, Chain A"/>
    <property type="match status" value="1"/>
</dbReference>
<feature type="domain" description="Glycosyltransferase 2-like" evidence="5">
    <location>
        <begin position="311"/>
        <end position="430"/>
    </location>
</feature>
<protein>
    <submittedName>
        <fullName evidence="6">WecB/TagA/CpsF family glycosyltransferase</fullName>
    </submittedName>
</protein>
<keyword evidence="1" id="KW-0328">Glycosyltransferase</keyword>
<evidence type="ECO:0000256" key="2">
    <source>
        <dbReference type="ARBA" id="ARBA00022679"/>
    </source>
</evidence>
<organism evidence="6 7">
    <name type="scientific">Cryobacterium ruanii</name>
    <dbReference type="NCBI Taxonomy" id="1259197"/>
    <lineage>
        <taxon>Bacteria</taxon>
        <taxon>Bacillati</taxon>
        <taxon>Actinomycetota</taxon>
        <taxon>Actinomycetes</taxon>
        <taxon>Micrococcales</taxon>
        <taxon>Microbacteriaceae</taxon>
        <taxon>Cryobacterium</taxon>
    </lineage>
</organism>
<keyword evidence="4" id="KW-0812">Transmembrane</keyword>
<dbReference type="InterPro" id="IPR029044">
    <property type="entry name" value="Nucleotide-diphossugar_trans"/>
</dbReference>
<evidence type="ECO:0000256" key="1">
    <source>
        <dbReference type="ARBA" id="ARBA00022676"/>
    </source>
</evidence>
<dbReference type="EMBL" id="SOHK01000009">
    <property type="protein sequence ID" value="TFD66790.1"/>
    <property type="molecule type" value="Genomic_DNA"/>
</dbReference>
<feature type="transmembrane region" description="Helical" evidence="4">
    <location>
        <begin position="616"/>
        <end position="637"/>
    </location>
</feature>
<keyword evidence="4" id="KW-1133">Transmembrane helix</keyword>
<dbReference type="InterPro" id="IPR004629">
    <property type="entry name" value="WecG_TagA_CpsF"/>
</dbReference>
<dbReference type="Pfam" id="PF00535">
    <property type="entry name" value="Glycos_transf_2"/>
    <property type="match status" value="1"/>
</dbReference>
<dbReference type="PANTHER" id="PTHR34136">
    <property type="match status" value="1"/>
</dbReference>
<feature type="region of interest" description="Disordered" evidence="3">
    <location>
        <begin position="646"/>
        <end position="666"/>
    </location>
</feature>
<dbReference type="Proteomes" id="UP000298154">
    <property type="component" value="Unassembled WGS sequence"/>
</dbReference>
<proteinExistence type="predicted"/>
<evidence type="ECO:0000313" key="6">
    <source>
        <dbReference type="EMBL" id="TFD66790.1"/>
    </source>
</evidence>
<accession>A0A4R9ANY5</accession>
<evidence type="ECO:0000256" key="3">
    <source>
        <dbReference type="SAM" id="MobiDB-lite"/>
    </source>
</evidence>
<evidence type="ECO:0000256" key="4">
    <source>
        <dbReference type="SAM" id="Phobius"/>
    </source>
</evidence>
<dbReference type="GO" id="GO:0016758">
    <property type="term" value="F:hexosyltransferase activity"/>
    <property type="evidence" value="ECO:0007669"/>
    <property type="project" value="TreeGrafter"/>
</dbReference>
<dbReference type="Pfam" id="PF03808">
    <property type="entry name" value="Glyco_tran_WecG"/>
    <property type="match status" value="1"/>
</dbReference>